<keyword evidence="1" id="KW-0732">Signal</keyword>
<dbReference type="Pfam" id="PF04338">
    <property type="entry name" value="DUF481"/>
    <property type="match status" value="1"/>
</dbReference>
<keyword evidence="3" id="KW-1185">Reference proteome</keyword>
<proteinExistence type="predicted"/>
<feature type="signal peptide" evidence="1">
    <location>
        <begin position="1"/>
        <end position="15"/>
    </location>
</feature>
<dbReference type="Proteomes" id="UP001165678">
    <property type="component" value="Unassembled WGS sequence"/>
</dbReference>
<dbReference type="InterPro" id="IPR007433">
    <property type="entry name" value="DUF481"/>
</dbReference>
<comment type="caution">
    <text evidence="2">The sequence shown here is derived from an EMBL/GenBank/DDBJ whole genome shotgun (WGS) entry which is preliminary data.</text>
</comment>
<organism evidence="2 3">
    <name type="scientific">Larsenimonas rhizosphaerae</name>
    <dbReference type="NCBI Taxonomy" id="2944682"/>
    <lineage>
        <taxon>Bacteria</taxon>
        <taxon>Pseudomonadati</taxon>
        <taxon>Pseudomonadota</taxon>
        <taxon>Gammaproteobacteria</taxon>
        <taxon>Oceanospirillales</taxon>
        <taxon>Halomonadaceae</taxon>
        <taxon>Larsenimonas</taxon>
    </lineage>
</organism>
<dbReference type="EMBL" id="JAPIVE010000002">
    <property type="protein sequence ID" value="MCX2524364.1"/>
    <property type="molecule type" value="Genomic_DNA"/>
</dbReference>
<evidence type="ECO:0000313" key="3">
    <source>
        <dbReference type="Proteomes" id="UP001165678"/>
    </source>
</evidence>
<feature type="chain" id="PRO_5041426201" evidence="1">
    <location>
        <begin position="16"/>
        <end position="244"/>
    </location>
</feature>
<sequence length="244" mass="26805">MTGILWLVASTSAMAADDNLFYAPPAASDKETGISGNAELGYTSLSGNSNSETLLAKGSMTWYTGPWTRTLRAETKRVEDNDRVSAEEYLLGARQRLSLEGPHYLFNLARYDKERFSGYDYQATVIAGYGRHILSESPHHLSLETGPGFRRDALESGGDRNLLVGYGALDYVYDFSASATFEQELSVEATIDNIISRSYSAISVPLNDHLALKFSHEIKNNSNTPDEADVDTDTTTAASILYNF</sequence>
<gene>
    <name evidence="2" type="ORF">OQ287_08925</name>
</gene>
<protein>
    <submittedName>
        <fullName evidence="2">DUF481 domain-containing protein</fullName>
    </submittedName>
</protein>
<dbReference type="AlphaFoldDB" id="A0AA41ZFM1"/>
<evidence type="ECO:0000256" key="1">
    <source>
        <dbReference type="SAM" id="SignalP"/>
    </source>
</evidence>
<name>A0AA41ZFM1_9GAMM</name>
<dbReference type="RefSeq" id="WP_250935359.1">
    <property type="nucleotide sequence ID" value="NZ_JAMLJK010000001.1"/>
</dbReference>
<accession>A0AA41ZFM1</accession>
<reference evidence="2" key="1">
    <citation type="submission" date="2022-11" db="EMBL/GenBank/DDBJ databases">
        <title>Larsenimonas rhizosphaerae sp. nov., isolated from a tidal mudflat.</title>
        <authorList>
            <person name="Lee S.D."/>
            <person name="Kim I.S."/>
        </authorList>
    </citation>
    <scope>NUCLEOTIDE SEQUENCE</scope>
    <source>
        <strain evidence="2">GH2-1</strain>
    </source>
</reference>
<evidence type="ECO:0000313" key="2">
    <source>
        <dbReference type="EMBL" id="MCX2524364.1"/>
    </source>
</evidence>